<dbReference type="EMBL" id="CP001398">
    <property type="protein sequence ID" value="ACS33876.1"/>
    <property type="molecule type" value="Genomic_DNA"/>
</dbReference>
<sequence>MTSPRPFFFIGGESVEAVKAYELELELRQIRELRKAIELKMKELEYAEGIITATKAERKLYRAFADLLVEVTKDEAIEHIERMRLAYKREIERLREKEKEIMEKLSRLSS</sequence>
<dbReference type="SUPFAM" id="SSF46579">
    <property type="entry name" value="Prefoldin"/>
    <property type="match status" value="1"/>
</dbReference>
<dbReference type="eggNOG" id="arCOG01342">
    <property type="taxonomic scope" value="Archaea"/>
</dbReference>
<dbReference type="GO" id="GO:0006457">
    <property type="term" value="P:protein folding"/>
    <property type="evidence" value="ECO:0007669"/>
    <property type="project" value="InterPro"/>
</dbReference>
<proteinExistence type="predicted"/>
<accession>C5A6L4</accession>
<dbReference type="GO" id="GO:0051082">
    <property type="term" value="F:unfolded protein binding"/>
    <property type="evidence" value="ECO:0007669"/>
    <property type="project" value="InterPro"/>
</dbReference>
<dbReference type="InterPro" id="IPR009053">
    <property type="entry name" value="Prefoldin"/>
</dbReference>
<evidence type="ECO:0000256" key="1">
    <source>
        <dbReference type="SAM" id="Coils"/>
    </source>
</evidence>
<keyword evidence="3" id="KW-1185">Reference proteome</keyword>
<organism evidence="2 3">
    <name type="scientific">Thermococcus gammatolerans (strain DSM 15229 / JCM 11827 / EJ3)</name>
    <dbReference type="NCBI Taxonomy" id="593117"/>
    <lineage>
        <taxon>Archaea</taxon>
        <taxon>Methanobacteriati</taxon>
        <taxon>Methanobacteriota</taxon>
        <taxon>Thermococci</taxon>
        <taxon>Thermococcales</taxon>
        <taxon>Thermococcaceae</taxon>
        <taxon>Thermococcus</taxon>
    </lineage>
</organism>
<dbReference type="PaxDb" id="593117-TGAM_1374"/>
<dbReference type="KEGG" id="tga:TGAM_1374"/>
<dbReference type="GO" id="GO:0016272">
    <property type="term" value="C:prefoldin complex"/>
    <property type="evidence" value="ECO:0007669"/>
    <property type="project" value="InterPro"/>
</dbReference>
<dbReference type="Proteomes" id="UP000001488">
    <property type="component" value="Chromosome"/>
</dbReference>
<feature type="coiled-coil region" evidence="1">
    <location>
        <begin position="77"/>
        <end position="108"/>
    </location>
</feature>
<dbReference type="STRING" id="593117.TGAM_1374"/>
<dbReference type="PATRIC" id="fig|593117.10.peg.1374"/>
<gene>
    <name evidence="2" type="primary">pfdB</name>
    <name evidence="2" type="ordered locus">TGAM_1374</name>
</gene>
<name>C5A6L4_THEGJ</name>
<dbReference type="Gene3D" id="1.10.287.370">
    <property type="match status" value="1"/>
</dbReference>
<evidence type="ECO:0000313" key="3">
    <source>
        <dbReference type="Proteomes" id="UP000001488"/>
    </source>
</evidence>
<keyword evidence="1" id="KW-0175">Coiled coil</keyword>
<dbReference type="InterPro" id="IPR002777">
    <property type="entry name" value="PFD_beta-like"/>
</dbReference>
<dbReference type="HOGENOM" id="CLU_173015_0_0_2"/>
<protein>
    <submittedName>
        <fullName evidence="2">Prefoldin beta subunit (PfdB)</fullName>
    </submittedName>
</protein>
<dbReference type="Pfam" id="PF01920">
    <property type="entry name" value="Prefoldin_2"/>
    <property type="match status" value="1"/>
</dbReference>
<reference evidence="2 3" key="1">
    <citation type="journal article" date="2007" name="Genome Biol.">
        <title>Genome analysis and genome-wide proteomics of Thermococcus gammatolerans, the most radioresistant organism known amongst the Archaea.</title>
        <authorList>
            <person name="Zivanovic Y."/>
            <person name="Armengaud J."/>
            <person name="Lagorce A."/>
            <person name="Leplat C."/>
            <person name="Guerin P."/>
            <person name="Dutertre M."/>
            <person name="Anthouard V."/>
            <person name="Forterre P."/>
            <person name="Wincker P."/>
            <person name="Confalonieri F."/>
        </authorList>
    </citation>
    <scope>NUCLEOTIDE SEQUENCE [LARGE SCALE GENOMIC DNA]</scope>
    <source>
        <strain evidence="3">DSM 15229 / JCM 11827 / EJ3</strain>
    </source>
</reference>
<evidence type="ECO:0000313" key="2">
    <source>
        <dbReference type="EMBL" id="ACS33876.1"/>
    </source>
</evidence>
<dbReference type="AlphaFoldDB" id="C5A6L4"/>